<dbReference type="HOGENOM" id="CLU_2671694_0_0_1"/>
<reference evidence="2 3" key="1">
    <citation type="submission" date="2014-04" db="EMBL/GenBank/DDBJ databases">
        <authorList>
            <consortium name="DOE Joint Genome Institute"/>
            <person name="Kuo A."/>
            <person name="Martino E."/>
            <person name="Perotto S."/>
            <person name="Kohler A."/>
            <person name="Nagy L.G."/>
            <person name="Floudas D."/>
            <person name="Copeland A."/>
            <person name="Barry K.W."/>
            <person name="Cichocki N."/>
            <person name="Veneault-Fourrey C."/>
            <person name="LaButti K."/>
            <person name="Lindquist E.A."/>
            <person name="Lipzen A."/>
            <person name="Lundell T."/>
            <person name="Morin E."/>
            <person name="Murat C."/>
            <person name="Sun H."/>
            <person name="Tunlid A."/>
            <person name="Henrissat B."/>
            <person name="Grigoriev I.V."/>
            <person name="Hibbett D.S."/>
            <person name="Martin F."/>
            <person name="Nordberg H.P."/>
            <person name="Cantor M.N."/>
            <person name="Hua S.X."/>
        </authorList>
    </citation>
    <scope>NUCLEOTIDE SEQUENCE [LARGE SCALE GENOMIC DNA]</scope>
    <source>
        <strain evidence="2 3">Zn</strain>
    </source>
</reference>
<organism evidence="2 3">
    <name type="scientific">Oidiodendron maius (strain Zn)</name>
    <dbReference type="NCBI Taxonomy" id="913774"/>
    <lineage>
        <taxon>Eukaryota</taxon>
        <taxon>Fungi</taxon>
        <taxon>Dikarya</taxon>
        <taxon>Ascomycota</taxon>
        <taxon>Pezizomycotina</taxon>
        <taxon>Leotiomycetes</taxon>
        <taxon>Leotiomycetes incertae sedis</taxon>
        <taxon>Myxotrichaceae</taxon>
        <taxon>Oidiodendron</taxon>
    </lineage>
</organism>
<evidence type="ECO:0000313" key="3">
    <source>
        <dbReference type="Proteomes" id="UP000054321"/>
    </source>
</evidence>
<feature type="transmembrane region" description="Helical" evidence="1">
    <location>
        <begin position="51"/>
        <end position="70"/>
    </location>
</feature>
<name>A0A0C3HNY0_OIDMZ</name>
<dbReference type="Proteomes" id="UP000054321">
    <property type="component" value="Unassembled WGS sequence"/>
</dbReference>
<protein>
    <submittedName>
        <fullName evidence="2">Uncharacterized protein</fullName>
    </submittedName>
</protein>
<keyword evidence="1" id="KW-0812">Transmembrane</keyword>
<dbReference type="AlphaFoldDB" id="A0A0C3HNY0"/>
<keyword evidence="1" id="KW-1133">Transmembrane helix</keyword>
<dbReference type="InParanoid" id="A0A0C3HNY0"/>
<keyword evidence="3" id="KW-1185">Reference proteome</keyword>
<keyword evidence="1" id="KW-0472">Membrane</keyword>
<accession>A0A0C3HNY0</accession>
<sequence>MTRDLMRPAKSIPIIHLSHPVGPVYRDTKFPSSTPISISLQRSTGPFRFDLSLGLSIISRIYCLFFGIAAKMMKT</sequence>
<dbReference type="EMBL" id="KN832872">
    <property type="protein sequence ID" value="KIN04715.1"/>
    <property type="molecule type" value="Genomic_DNA"/>
</dbReference>
<evidence type="ECO:0000256" key="1">
    <source>
        <dbReference type="SAM" id="Phobius"/>
    </source>
</evidence>
<proteinExistence type="predicted"/>
<evidence type="ECO:0000313" key="2">
    <source>
        <dbReference type="EMBL" id="KIN04715.1"/>
    </source>
</evidence>
<reference evidence="3" key="2">
    <citation type="submission" date="2015-01" db="EMBL/GenBank/DDBJ databases">
        <title>Evolutionary Origins and Diversification of the Mycorrhizal Mutualists.</title>
        <authorList>
            <consortium name="DOE Joint Genome Institute"/>
            <consortium name="Mycorrhizal Genomics Consortium"/>
            <person name="Kohler A."/>
            <person name="Kuo A."/>
            <person name="Nagy L.G."/>
            <person name="Floudas D."/>
            <person name="Copeland A."/>
            <person name="Barry K.W."/>
            <person name="Cichocki N."/>
            <person name="Veneault-Fourrey C."/>
            <person name="LaButti K."/>
            <person name="Lindquist E.A."/>
            <person name="Lipzen A."/>
            <person name="Lundell T."/>
            <person name="Morin E."/>
            <person name="Murat C."/>
            <person name="Riley R."/>
            <person name="Ohm R."/>
            <person name="Sun H."/>
            <person name="Tunlid A."/>
            <person name="Henrissat B."/>
            <person name="Grigoriev I.V."/>
            <person name="Hibbett D.S."/>
            <person name="Martin F."/>
        </authorList>
    </citation>
    <scope>NUCLEOTIDE SEQUENCE [LARGE SCALE GENOMIC DNA]</scope>
    <source>
        <strain evidence="3">Zn</strain>
    </source>
</reference>
<gene>
    <name evidence="2" type="ORF">OIDMADRAFT_17656</name>
</gene>